<feature type="domain" description="PBZ-type" evidence="2">
    <location>
        <begin position="184"/>
        <end position="209"/>
    </location>
</feature>
<dbReference type="InterPro" id="IPR019406">
    <property type="entry name" value="APLF_PBZ"/>
</dbReference>
<feature type="compositionally biased region" description="Low complexity" evidence="1">
    <location>
        <begin position="33"/>
        <end position="44"/>
    </location>
</feature>
<dbReference type="GO" id="GO:0005634">
    <property type="term" value="C:nucleus"/>
    <property type="evidence" value="ECO:0007669"/>
    <property type="project" value="TreeGrafter"/>
</dbReference>
<dbReference type="Pfam" id="PF10283">
    <property type="entry name" value="zf-CCHH"/>
    <property type="match status" value="2"/>
</dbReference>
<dbReference type="InterPro" id="IPR039253">
    <property type="entry name" value="APLF"/>
</dbReference>
<accession>A0AA39KKE6</accession>
<sequence>MEHKNSNSKRKSTSKSNEEPPDKKQRHDVSNGDSSPSSKNQNKKSSCDSSEKHVSQDNNSNEASTSTELLNSASHEDNTENIQTSHDKNLTDVSTTSPPQPPPPSSSSIEEIMGIRISSVVSTDESMINGSSKDEKIDGNKIKWQCNRHFSDHGTNSIDTKTLIAPIATTEDPQTSTTLFTPLRNRCVYGSECYRKNSEHKAKFSHPGDSDYDIKDNRPECRYGIKCYRKDSKHKQDFKHTMIRHQRPQTSTVMSIRDANESGTDNSSAEESVDESEYEPSGIEYSSDNDGNSDW</sequence>
<keyword evidence="4" id="KW-1185">Reference proteome</keyword>
<dbReference type="Proteomes" id="UP001168990">
    <property type="component" value="Unassembled WGS sequence"/>
</dbReference>
<feature type="region of interest" description="Disordered" evidence="1">
    <location>
        <begin position="1"/>
        <end position="111"/>
    </location>
</feature>
<name>A0AA39KKE6_9HYME</name>
<evidence type="ECO:0000313" key="3">
    <source>
        <dbReference type="EMBL" id="KAK0164709.1"/>
    </source>
</evidence>
<dbReference type="GO" id="GO:0035861">
    <property type="term" value="C:site of double-strand break"/>
    <property type="evidence" value="ECO:0007669"/>
    <property type="project" value="TreeGrafter"/>
</dbReference>
<feature type="compositionally biased region" description="Basic residues" evidence="1">
    <location>
        <begin position="1"/>
        <end position="13"/>
    </location>
</feature>
<reference evidence="3" key="2">
    <citation type="submission" date="2023-03" db="EMBL/GenBank/DDBJ databases">
        <authorList>
            <person name="Inwood S.N."/>
            <person name="Skelly J.G."/>
            <person name="Guhlin J."/>
            <person name="Harrop T.W.R."/>
            <person name="Goldson S.G."/>
            <person name="Dearden P.K."/>
        </authorList>
    </citation>
    <scope>NUCLEOTIDE SEQUENCE</scope>
    <source>
        <strain evidence="3">Irish</strain>
        <tissue evidence="3">Whole body</tissue>
    </source>
</reference>
<protein>
    <recommendedName>
        <fullName evidence="2">PBZ-type domain-containing protein</fullName>
    </recommendedName>
</protein>
<evidence type="ECO:0000256" key="1">
    <source>
        <dbReference type="SAM" id="MobiDB-lite"/>
    </source>
</evidence>
<dbReference type="AlphaFoldDB" id="A0AA39KKE6"/>
<evidence type="ECO:0000313" key="4">
    <source>
        <dbReference type="Proteomes" id="UP001168990"/>
    </source>
</evidence>
<dbReference type="PANTHER" id="PTHR21315:SF2">
    <property type="entry name" value="APRATAXIN AND PNK-LIKE FACTOR"/>
    <property type="match status" value="1"/>
</dbReference>
<dbReference type="GO" id="GO:0008408">
    <property type="term" value="F:3'-5' exonuclease activity"/>
    <property type="evidence" value="ECO:0007669"/>
    <property type="project" value="InterPro"/>
</dbReference>
<feature type="compositionally biased region" description="Basic and acidic residues" evidence="1">
    <location>
        <begin position="45"/>
        <end position="55"/>
    </location>
</feature>
<feature type="compositionally biased region" description="Polar residues" evidence="1">
    <location>
        <begin position="261"/>
        <end position="270"/>
    </location>
</feature>
<comment type="caution">
    <text evidence="3">The sequence shown here is derived from an EMBL/GenBank/DDBJ whole genome shotgun (WGS) entry which is preliminary data.</text>
</comment>
<reference evidence="3" key="1">
    <citation type="journal article" date="2023" name="bioRxiv">
        <title>Scaffold-level genome assemblies of two parasitoid biocontrol wasps reveal the parthenogenesis mechanism and an associated novel virus.</title>
        <authorList>
            <person name="Inwood S."/>
            <person name="Skelly J."/>
            <person name="Guhlin J."/>
            <person name="Harrop T."/>
            <person name="Goldson S."/>
            <person name="Dearden P."/>
        </authorList>
    </citation>
    <scope>NUCLEOTIDE SEQUENCE</scope>
    <source>
        <strain evidence="3">Irish</strain>
        <tissue evidence="3">Whole body</tissue>
    </source>
</reference>
<dbReference type="PANTHER" id="PTHR21315">
    <property type="entry name" value="APRATAXIN AND PNK-LIKE FACTOR-RELATED"/>
    <property type="match status" value="1"/>
</dbReference>
<dbReference type="GO" id="GO:0006302">
    <property type="term" value="P:double-strand break repair"/>
    <property type="evidence" value="ECO:0007669"/>
    <property type="project" value="InterPro"/>
</dbReference>
<proteinExistence type="predicted"/>
<feature type="compositionally biased region" description="Polar residues" evidence="1">
    <location>
        <begin position="56"/>
        <end position="73"/>
    </location>
</feature>
<feature type="compositionally biased region" description="Basic and acidic residues" evidence="1">
    <location>
        <begin position="16"/>
        <end position="30"/>
    </location>
</feature>
<feature type="domain" description="PBZ-type" evidence="2">
    <location>
        <begin position="218"/>
        <end position="241"/>
    </location>
</feature>
<gene>
    <name evidence="3" type="ORF">PV328_003300</name>
</gene>
<dbReference type="EMBL" id="JAQQBS010001422">
    <property type="protein sequence ID" value="KAK0164709.1"/>
    <property type="molecule type" value="Genomic_DNA"/>
</dbReference>
<dbReference type="GO" id="GO:0003906">
    <property type="term" value="F:DNA-(apurinic or apyrimidinic site) endonuclease activity"/>
    <property type="evidence" value="ECO:0007669"/>
    <property type="project" value="InterPro"/>
</dbReference>
<feature type="region of interest" description="Disordered" evidence="1">
    <location>
        <begin position="236"/>
        <end position="295"/>
    </location>
</feature>
<evidence type="ECO:0000259" key="2">
    <source>
        <dbReference type="Pfam" id="PF10283"/>
    </source>
</evidence>
<feature type="compositionally biased region" description="Polar residues" evidence="1">
    <location>
        <begin position="284"/>
        <end position="295"/>
    </location>
</feature>
<organism evidence="3 4">
    <name type="scientific">Microctonus aethiopoides</name>
    <dbReference type="NCBI Taxonomy" id="144406"/>
    <lineage>
        <taxon>Eukaryota</taxon>
        <taxon>Metazoa</taxon>
        <taxon>Ecdysozoa</taxon>
        <taxon>Arthropoda</taxon>
        <taxon>Hexapoda</taxon>
        <taxon>Insecta</taxon>
        <taxon>Pterygota</taxon>
        <taxon>Neoptera</taxon>
        <taxon>Endopterygota</taxon>
        <taxon>Hymenoptera</taxon>
        <taxon>Apocrita</taxon>
        <taxon>Ichneumonoidea</taxon>
        <taxon>Braconidae</taxon>
        <taxon>Euphorinae</taxon>
        <taxon>Microctonus</taxon>
    </lineage>
</organism>